<comment type="similarity">
    <text evidence="1">Belongs to the FMO family.</text>
</comment>
<dbReference type="GO" id="GO:0004499">
    <property type="term" value="F:N,N-dimethylaniline monooxygenase activity"/>
    <property type="evidence" value="ECO:0007669"/>
    <property type="project" value="InterPro"/>
</dbReference>
<dbReference type="FunCoup" id="A0A401GTJ0">
    <property type="interactions" value="26"/>
</dbReference>
<dbReference type="OrthoDB" id="66881at2759"/>
<dbReference type="Gene3D" id="3.50.50.60">
    <property type="entry name" value="FAD/NAD(P)-binding domain"/>
    <property type="match status" value="2"/>
</dbReference>
<keyword evidence="5" id="KW-0732">Signal</keyword>
<dbReference type="SUPFAM" id="SSF51905">
    <property type="entry name" value="FAD/NAD(P)-binding domain"/>
    <property type="match status" value="1"/>
</dbReference>
<dbReference type="Proteomes" id="UP000287166">
    <property type="component" value="Unassembled WGS sequence"/>
</dbReference>
<evidence type="ECO:0000256" key="4">
    <source>
        <dbReference type="ARBA" id="ARBA00023002"/>
    </source>
</evidence>
<evidence type="ECO:0008006" key="8">
    <source>
        <dbReference type="Google" id="ProtNLM"/>
    </source>
</evidence>
<accession>A0A401GTJ0</accession>
<dbReference type="InParanoid" id="A0A401GTJ0"/>
<dbReference type="InterPro" id="IPR020946">
    <property type="entry name" value="Flavin_mOase-like"/>
</dbReference>
<keyword evidence="7" id="KW-1185">Reference proteome</keyword>
<evidence type="ECO:0000256" key="5">
    <source>
        <dbReference type="SAM" id="SignalP"/>
    </source>
</evidence>
<feature type="chain" id="PRO_5019438541" description="Thiol-specific monooxygenase" evidence="5">
    <location>
        <begin position="21"/>
        <end position="580"/>
    </location>
</feature>
<evidence type="ECO:0000256" key="3">
    <source>
        <dbReference type="ARBA" id="ARBA00022827"/>
    </source>
</evidence>
<dbReference type="Pfam" id="PF00743">
    <property type="entry name" value="FMO-like"/>
    <property type="match status" value="1"/>
</dbReference>
<dbReference type="AlphaFoldDB" id="A0A401GTJ0"/>
<feature type="signal peptide" evidence="5">
    <location>
        <begin position="1"/>
        <end position="20"/>
    </location>
</feature>
<sequence length="580" mass="65195">MLFTLSSLVLASFVAAPCLASSQAAFSIPGADDSDNYEFKWPVQNVAIIGAGVSGLMAYRELTRAGLQAHIFERDRVPGGNWYYSEETPLDAPIPSADIAVGDFVPSLPPAGVELPYTEEYKDNYADVKRGHRGPKPLWDSLHSNAPAPIQQITDFPWPVDINWELSHYQLGKYLRSFASFLGLNSNDENPDTSYNTRVERVDKYLDENGNEHGWKLLLKKLVQTDYGTLKATWYTQVFDAVVVATGRYNAPHIPPIAGLPEVAQVFPDRLTHSRQYRHPEPYASETILIVGASVSGAEISRNLNPFAKKIYQSIRPDKSDAEHIPVSALLGRLPSNTTIVPEIKRFLPPTGSDFSAVQIELVNGTILTGIDRVIFATGFRYSFPFLPQYHNSSIGLNDTVPTGELQPIVTDGTHIRSLHLDIFYIDDPTLCFIDMNVGMQSFTYSEYLSVAFSKVWTKKAFLPSRREMWRMHEERVKDRGGYGRYFQFLGAARTDENIRYFMAWLNTAAAKYGGRKVDSLPRGTSDIGQYWIKARYGDLNFRFNFSALQPLGVVDTALDMLSEEERSEAVYDAVFGDWW</sequence>
<dbReference type="PANTHER" id="PTHR23023">
    <property type="entry name" value="DIMETHYLANILINE MONOOXYGENASE"/>
    <property type="match status" value="1"/>
</dbReference>
<dbReference type="GO" id="GO:0050661">
    <property type="term" value="F:NADP binding"/>
    <property type="evidence" value="ECO:0007669"/>
    <property type="project" value="InterPro"/>
</dbReference>
<evidence type="ECO:0000256" key="2">
    <source>
        <dbReference type="ARBA" id="ARBA00022630"/>
    </source>
</evidence>
<evidence type="ECO:0000313" key="6">
    <source>
        <dbReference type="EMBL" id="GBE85526.1"/>
    </source>
</evidence>
<dbReference type="RefSeq" id="XP_027616439.1">
    <property type="nucleotide sequence ID" value="XM_027760638.1"/>
</dbReference>
<name>A0A401GTJ0_9APHY</name>
<dbReference type="EMBL" id="BFAD01000008">
    <property type="protein sequence ID" value="GBE85526.1"/>
    <property type="molecule type" value="Genomic_DNA"/>
</dbReference>
<comment type="caution">
    <text evidence="6">The sequence shown here is derived from an EMBL/GenBank/DDBJ whole genome shotgun (WGS) entry which is preliminary data.</text>
</comment>
<proteinExistence type="inferred from homology"/>
<dbReference type="InterPro" id="IPR050346">
    <property type="entry name" value="FMO-like"/>
</dbReference>
<reference evidence="6 7" key="1">
    <citation type="journal article" date="2018" name="Sci. Rep.">
        <title>Genome sequence of the cauliflower mushroom Sparassis crispa (Hanabiratake) and its association with beneficial usage.</title>
        <authorList>
            <person name="Kiyama R."/>
            <person name="Furutani Y."/>
            <person name="Kawaguchi K."/>
            <person name="Nakanishi T."/>
        </authorList>
    </citation>
    <scope>NUCLEOTIDE SEQUENCE [LARGE SCALE GENOMIC DNA]</scope>
</reference>
<dbReference type="GeneID" id="38782443"/>
<dbReference type="Pfam" id="PF13450">
    <property type="entry name" value="NAD_binding_8"/>
    <property type="match status" value="1"/>
</dbReference>
<gene>
    <name evidence="6" type="ORF">SCP_0800430</name>
</gene>
<protein>
    <recommendedName>
        <fullName evidence="8">Thiol-specific monooxygenase</fullName>
    </recommendedName>
</protein>
<keyword evidence="3" id="KW-0274">FAD</keyword>
<evidence type="ECO:0000256" key="1">
    <source>
        <dbReference type="ARBA" id="ARBA00009183"/>
    </source>
</evidence>
<keyword evidence="4" id="KW-0560">Oxidoreductase</keyword>
<keyword evidence="2" id="KW-0285">Flavoprotein</keyword>
<dbReference type="STRING" id="139825.A0A401GTJ0"/>
<evidence type="ECO:0000313" key="7">
    <source>
        <dbReference type="Proteomes" id="UP000287166"/>
    </source>
</evidence>
<organism evidence="6 7">
    <name type="scientific">Sparassis crispa</name>
    <dbReference type="NCBI Taxonomy" id="139825"/>
    <lineage>
        <taxon>Eukaryota</taxon>
        <taxon>Fungi</taxon>
        <taxon>Dikarya</taxon>
        <taxon>Basidiomycota</taxon>
        <taxon>Agaricomycotina</taxon>
        <taxon>Agaricomycetes</taxon>
        <taxon>Polyporales</taxon>
        <taxon>Sparassidaceae</taxon>
        <taxon>Sparassis</taxon>
    </lineage>
</organism>
<dbReference type="InterPro" id="IPR036188">
    <property type="entry name" value="FAD/NAD-bd_sf"/>
</dbReference>
<dbReference type="GO" id="GO:0050660">
    <property type="term" value="F:flavin adenine dinucleotide binding"/>
    <property type="evidence" value="ECO:0007669"/>
    <property type="project" value="InterPro"/>
</dbReference>